<feature type="non-terminal residue" evidence="1">
    <location>
        <position position="225"/>
    </location>
</feature>
<evidence type="ECO:0000313" key="1">
    <source>
        <dbReference type="EMBL" id="GAF84319.1"/>
    </source>
</evidence>
<evidence type="ECO:0008006" key="2">
    <source>
        <dbReference type="Google" id="ProtNLM"/>
    </source>
</evidence>
<organism evidence="1">
    <name type="scientific">marine sediment metagenome</name>
    <dbReference type="NCBI Taxonomy" id="412755"/>
    <lineage>
        <taxon>unclassified sequences</taxon>
        <taxon>metagenomes</taxon>
        <taxon>ecological metagenomes</taxon>
    </lineage>
</organism>
<name>X0STJ4_9ZZZZ</name>
<proteinExistence type="predicted"/>
<dbReference type="Pfam" id="PF15892">
    <property type="entry name" value="BNR_4"/>
    <property type="match status" value="1"/>
</dbReference>
<reference evidence="1" key="1">
    <citation type="journal article" date="2014" name="Front. Microbiol.">
        <title>High frequency of phylogenetically diverse reductive dehalogenase-homologous genes in deep subseafloor sedimentary metagenomes.</title>
        <authorList>
            <person name="Kawai M."/>
            <person name="Futagami T."/>
            <person name="Toyoda A."/>
            <person name="Takaki Y."/>
            <person name="Nishi S."/>
            <person name="Hori S."/>
            <person name="Arai W."/>
            <person name="Tsubouchi T."/>
            <person name="Morono Y."/>
            <person name="Uchiyama I."/>
            <person name="Ito T."/>
            <person name="Fujiyama A."/>
            <person name="Inagaki F."/>
            <person name="Takami H."/>
        </authorList>
    </citation>
    <scope>NUCLEOTIDE SEQUENCE</scope>
    <source>
        <strain evidence="1">Expedition CK06-06</strain>
    </source>
</reference>
<protein>
    <recommendedName>
        <fullName evidence="2">Sialidase domain-containing protein</fullName>
    </recommendedName>
</protein>
<sequence length="225" mass="25279">MIRLVLLLALGFFAPSAVAETTTAPSPPDPDAPAKAYPKADGYHGIWYCNQKTSDEYVYKYSGGLGTYCAKHIPLACYAEKADKTFFVYGGMPADGHLSNDKRTLLIMVSYYDHKSGMVPRPTLLMDKKTSDAHDNPTIMLDDRGYVWVFVAAHGTSRPSYVFKSAKPYEIDAFQMVWETNFSYPQPWYLPGQGFLFLHTRYGGGRRLYAMTSPDGVQWTKPKLL</sequence>
<accession>X0STJ4</accession>
<gene>
    <name evidence="1" type="ORF">S01H1_06927</name>
</gene>
<dbReference type="AlphaFoldDB" id="X0STJ4"/>
<dbReference type="EMBL" id="BARS01003570">
    <property type="protein sequence ID" value="GAF84319.1"/>
    <property type="molecule type" value="Genomic_DNA"/>
</dbReference>
<comment type="caution">
    <text evidence="1">The sequence shown here is derived from an EMBL/GenBank/DDBJ whole genome shotgun (WGS) entry which is preliminary data.</text>
</comment>